<dbReference type="AlphaFoldDB" id="A0A915CX45"/>
<evidence type="ECO:0000313" key="3">
    <source>
        <dbReference type="Proteomes" id="UP000887574"/>
    </source>
</evidence>
<protein>
    <submittedName>
        <fullName evidence="4">Uncharacterized protein</fullName>
    </submittedName>
</protein>
<keyword evidence="2" id="KW-1133">Transmembrane helix</keyword>
<name>A0A915CX45_9BILA</name>
<proteinExistence type="predicted"/>
<keyword evidence="3" id="KW-1185">Reference proteome</keyword>
<sequence length="84" mass="9410">MHMQKTKKAEKKEEFPVSPIGEQQHPPTQRLVLVVVLLVVVSIGAGAQILRHTHQTKLRSCSQTPASDCFPFFAFPPSIEWMGI</sequence>
<evidence type="ECO:0000313" key="4">
    <source>
        <dbReference type="WBParaSite" id="jg13598"/>
    </source>
</evidence>
<reference evidence="4" key="1">
    <citation type="submission" date="2022-11" db="UniProtKB">
        <authorList>
            <consortium name="WormBaseParasite"/>
        </authorList>
    </citation>
    <scope>IDENTIFICATION</scope>
</reference>
<feature type="transmembrane region" description="Helical" evidence="2">
    <location>
        <begin position="31"/>
        <end position="50"/>
    </location>
</feature>
<keyword evidence="2" id="KW-0472">Membrane</keyword>
<accession>A0A915CX45</accession>
<dbReference type="Proteomes" id="UP000887574">
    <property type="component" value="Unplaced"/>
</dbReference>
<organism evidence="3 4">
    <name type="scientific">Ditylenchus dipsaci</name>
    <dbReference type="NCBI Taxonomy" id="166011"/>
    <lineage>
        <taxon>Eukaryota</taxon>
        <taxon>Metazoa</taxon>
        <taxon>Ecdysozoa</taxon>
        <taxon>Nematoda</taxon>
        <taxon>Chromadorea</taxon>
        <taxon>Rhabditida</taxon>
        <taxon>Tylenchina</taxon>
        <taxon>Tylenchomorpha</taxon>
        <taxon>Sphaerularioidea</taxon>
        <taxon>Anguinidae</taxon>
        <taxon>Anguininae</taxon>
        <taxon>Ditylenchus</taxon>
    </lineage>
</organism>
<keyword evidence="2" id="KW-0812">Transmembrane</keyword>
<evidence type="ECO:0000256" key="1">
    <source>
        <dbReference type="SAM" id="MobiDB-lite"/>
    </source>
</evidence>
<feature type="region of interest" description="Disordered" evidence="1">
    <location>
        <begin position="1"/>
        <end position="24"/>
    </location>
</feature>
<evidence type="ECO:0000256" key="2">
    <source>
        <dbReference type="SAM" id="Phobius"/>
    </source>
</evidence>
<dbReference type="WBParaSite" id="jg13598">
    <property type="protein sequence ID" value="jg13598"/>
    <property type="gene ID" value="jg13598"/>
</dbReference>